<name>A0A8I1DEJ9_THEIN</name>
<keyword evidence="8" id="KW-0129">CBS domain</keyword>
<dbReference type="InterPro" id="IPR006668">
    <property type="entry name" value="Mg_transptr_MgtE_intracell_dom"/>
</dbReference>
<sequence>MDHQPIGQKDFKQLLTYLQNMDQPGFRALIQKLHSYDLARLFFQLSNIYRRRLLTLLRPEEIALLMEELDLQEQKEVLAALGQKKAAQVLDHMPNDDVADLLGELEWSQSTLLLKEMKTVEADQVRALLHYPEDTAGGLMTNAYVQIFSHYTVEKTLQYLREIAPAAETIYYLYVTDVRHRLIGVLSLRDLLIREPHEKIGRIMNERVISVPVDMDQEEVARILSRYDFLALPVVDHNKKLVGIVTVDDIIDVLIEEAQEDLEQLSAVQPTDLVDPFDSARKRIPWLIILLGIGIFTANLIGLFESTIEVLPVLTLFMPMVAGMTGNAATQSLALTIRALSKDQPAPDHFRKFIRQEGIAGVLIGLVCSVFIILAIGIWKSFQLGLVVGLSLFFTLILGTMVGTFVPLILEKFGIDPTTASGPLITTLNDVFSLMIYFGFATLFLQYLM</sequence>
<dbReference type="SUPFAM" id="SSF161093">
    <property type="entry name" value="MgtE membrane domain-like"/>
    <property type="match status" value="1"/>
</dbReference>
<evidence type="ECO:0000256" key="1">
    <source>
        <dbReference type="ARBA" id="ARBA00004141"/>
    </source>
</evidence>
<evidence type="ECO:0000256" key="6">
    <source>
        <dbReference type="ARBA" id="ARBA00022989"/>
    </source>
</evidence>
<dbReference type="SMART" id="SM00116">
    <property type="entry name" value="CBS"/>
    <property type="match status" value="2"/>
</dbReference>
<comment type="caution">
    <text evidence="11">The sequence shown here is derived from an EMBL/GenBank/DDBJ whole genome shotgun (WGS) entry which is preliminary data.</text>
</comment>
<dbReference type="InterPro" id="IPR000644">
    <property type="entry name" value="CBS_dom"/>
</dbReference>
<evidence type="ECO:0000259" key="10">
    <source>
        <dbReference type="PROSITE" id="PS51371"/>
    </source>
</evidence>
<accession>A0A8I1DEJ9</accession>
<dbReference type="SUPFAM" id="SSF158791">
    <property type="entry name" value="MgtE N-terminal domain-like"/>
    <property type="match status" value="1"/>
</dbReference>
<keyword evidence="3 9" id="KW-0813">Transport</keyword>
<evidence type="ECO:0000256" key="2">
    <source>
        <dbReference type="ARBA" id="ARBA00009749"/>
    </source>
</evidence>
<evidence type="ECO:0000256" key="8">
    <source>
        <dbReference type="PROSITE-ProRule" id="PRU00703"/>
    </source>
</evidence>
<keyword evidence="6 9" id="KW-1133">Transmembrane helix</keyword>
<keyword evidence="9" id="KW-1003">Cell membrane</keyword>
<dbReference type="Proteomes" id="UP000633619">
    <property type="component" value="Unassembled WGS sequence"/>
</dbReference>
<dbReference type="Gene3D" id="3.10.580.10">
    <property type="entry name" value="CBS-domain"/>
    <property type="match status" value="1"/>
</dbReference>
<dbReference type="SMART" id="SM00924">
    <property type="entry name" value="MgtE_N"/>
    <property type="match status" value="1"/>
</dbReference>
<comment type="caution">
    <text evidence="9">Lacks conserved residue(s) required for the propagation of feature annotation.</text>
</comment>
<organism evidence="11 12">
    <name type="scientific">Thermoactinomyces intermedius</name>
    <dbReference type="NCBI Taxonomy" id="2024"/>
    <lineage>
        <taxon>Bacteria</taxon>
        <taxon>Bacillati</taxon>
        <taxon>Bacillota</taxon>
        <taxon>Bacilli</taxon>
        <taxon>Bacillales</taxon>
        <taxon>Thermoactinomycetaceae</taxon>
        <taxon>Thermoactinomyces</taxon>
    </lineage>
</organism>
<dbReference type="NCBIfam" id="TIGR00400">
    <property type="entry name" value="mgtE"/>
    <property type="match status" value="1"/>
</dbReference>
<protein>
    <recommendedName>
        <fullName evidence="9">Magnesium transporter MgtE</fullName>
    </recommendedName>
</protein>
<evidence type="ECO:0000256" key="3">
    <source>
        <dbReference type="ARBA" id="ARBA00022448"/>
    </source>
</evidence>
<dbReference type="InterPro" id="IPR038076">
    <property type="entry name" value="MgtE_N_sf"/>
</dbReference>
<evidence type="ECO:0000256" key="4">
    <source>
        <dbReference type="ARBA" id="ARBA00022692"/>
    </source>
</evidence>
<comment type="subunit">
    <text evidence="9">Homodimer.</text>
</comment>
<dbReference type="GO" id="GO:0005886">
    <property type="term" value="C:plasma membrane"/>
    <property type="evidence" value="ECO:0007669"/>
    <property type="project" value="UniProtKB-SubCell"/>
</dbReference>
<keyword evidence="7 9" id="KW-0472">Membrane</keyword>
<dbReference type="PROSITE" id="PS51371">
    <property type="entry name" value="CBS"/>
    <property type="match status" value="1"/>
</dbReference>
<comment type="subcellular location">
    <subcellularLocation>
        <location evidence="9">Cell membrane</location>
        <topology evidence="9">Multi-pass membrane protein</topology>
    </subcellularLocation>
    <subcellularLocation>
        <location evidence="1">Membrane</location>
        <topology evidence="1">Multi-pass membrane protein</topology>
    </subcellularLocation>
</comment>
<gene>
    <name evidence="11" type="primary">mgtE</name>
    <name evidence="11" type="ORF">I8U20_00660</name>
</gene>
<dbReference type="InterPro" id="IPR006667">
    <property type="entry name" value="SLC41_membr_dom"/>
</dbReference>
<dbReference type="Gene3D" id="1.25.60.10">
    <property type="entry name" value="MgtE N-terminal domain-like"/>
    <property type="match status" value="1"/>
</dbReference>
<dbReference type="InterPro" id="IPR046342">
    <property type="entry name" value="CBS_dom_sf"/>
</dbReference>
<dbReference type="CDD" id="cd04606">
    <property type="entry name" value="CBS_pair_Mg_transporter"/>
    <property type="match status" value="1"/>
</dbReference>
<keyword evidence="5 9" id="KW-0460">Magnesium</keyword>
<feature type="transmembrane region" description="Helical" evidence="9">
    <location>
        <begin position="358"/>
        <end position="379"/>
    </location>
</feature>
<feature type="transmembrane region" description="Helical" evidence="9">
    <location>
        <begin position="385"/>
        <end position="410"/>
    </location>
</feature>
<dbReference type="RefSeq" id="WP_181731095.1">
    <property type="nucleotide sequence ID" value="NZ_JACEIR010000001.1"/>
</dbReference>
<dbReference type="InterPro" id="IPR036739">
    <property type="entry name" value="SLC41_membr_dom_sf"/>
</dbReference>
<dbReference type="PANTHER" id="PTHR43773:SF1">
    <property type="entry name" value="MAGNESIUM TRANSPORTER MGTE"/>
    <property type="match status" value="1"/>
</dbReference>
<comment type="similarity">
    <text evidence="2 9">Belongs to the SLC41A transporter family.</text>
</comment>
<dbReference type="Gene3D" id="1.10.357.20">
    <property type="entry name" value="SLC41 divalent cation transporters, integral membrane domain"/>
    <property type="match status" value="1"/>
</dbReference>
<dbReference type="PANTHER" id="PTHR43773">
    <property type="entry name" value="MAGNESIUM TRANSPORTER MGTE"/>
    <property type="match status" value="1"/>
</dbReference>
<comment type="function">
    <text evidence="9">Acts as a magnesium transporter.</text>
</comment>
<evidence type="ECO:0000313" key="12">
    <source>
        <dbReference type="Proteomes" id="UP000633619"/>
    </source>
</evidence>
<dbReference type="Pfam" id="PF01769">
    <property type="entry name" value="MgtE"/>
    <property type="match status" value="1"/>
</dbReference>
<dbReference type="AlphaFoldDB" id="A0A8I1DEJ9"/>
<keyword evidence="12" id="KW-1185">Reference proteome</keyword>
<dbReference type="Pfam" id="PF00571">
    <property type="entry name" value="CBS"/>
    <property type="match status" value="1"/>
</dbReference>
<evidence type="ECO:0000256" key="5">
    <source>
        <dbReference type="ARBA" id="ARBA00022842"/>
    </source>
</evidence>
<evidence type="ECO:0000256" key="9">
    <source>
        <dbReference type="RuleBase" id="RU362011"/>
    </source>
</evidence>
<keyword evidence="9" id="KW-0479">Metal-binding</keyword>
<feature type="domain" description="CBS" evidence="10">
    <location>
        <begin position="204"/>
        <end position="262"/>
    </location>
</feature>
<proteinExistence type="inferred from homology"/>
<dbReference type="GO" id="GO:0015095">
    <property type="term" value="F:magnesium ion transmembrane transporter activity"/>
    <property type="evidence" value="ECO:0007669"/>
    <property type="project" value="UniProtKB-UniRule"/>
</dbReference>
<evidence type="ECO:0000313" key="11">
    <source>
        <dbReference type="EMBL" id="MBH8593836.1"/>
    </source>
</evidence>
<feature type="transmembrane region" description="Helical" evidence="9">
    <location>
        <begin position="431"/>
        <end position="448"/>
    </location>
</feature>
<evidence type="ECO:0000256" key="7">
    <source>
        <dbReference type="ARBA" id="ARBA00023136"/>
    </source>
</evidence>
<dbReference type="EMBL" id="JAECVW010000001">
    <property type="protein sequence ID" value="MBH8593836.1"/>
    <property type="molecule type" value="Genomic_DNA"/>
</dbReference>
<dbReference type="InterPro" id="IPR006669">
    <property type="entry name" value="MgtE_transporter"/>
</dbReference>
<dbReference type="Pfam" id="PF03448">
    <property type="entry name" value="MgtE_N"/>
    <property type="match status" value="1"/>
</dbReference>
<dbReference type="GO" id="GO:0046872">
    <property type="term" value="F:metal ion binding"/>
    <property type="evidence" value="ECO:0007669"/>
    <property type="project" value="UniProtKB-KW"/>
</dbReference>
<keyword evidence="4 9" id="KW-0812">Transmembrane</keyword>
<dbReference type="SUPFAM" id="SSF54631">
    <property type="entry name" value="CBS-domain pair"/>
    <property type="match status" value="1"/>
</dbReference>
<reference evidence="11 12" key="1">
    <citation type="submission" date="2020-12" db="EMBL/GenBank/DDBJ databases">
        <title>WGS of Thermoactinomyces spp.</title>
        <authorList>
            <person name="Cheng K."/>
        </authorList>
    </citation>
    <scope>NUCLEOTIDE SEQUENCE [LARGE SCALE GENOMIC DNA]</scope>
    <source>
        <strain evidence="12">CICC 10671\DSM 43846</strain>
    </source>
</reference>
<feature type="transmembrane region" description="Helical" evidence="9">
    <location>
        <begin position="284"/>
        <end position="304"/>
    </location>
</feature>